<dbReference type="Pfam" id="PF16870">
    <property type="entry name" value="OxoGdeHyase_C"/>
    <property type="match status" value="1"/>
</dbReference>
<dbReference type="InterPro" id="IPR042179">
    <property type="entry name" value="KGD_C_sf"/>
</dbReference>
<dbReference type="RefSeq" id="WP_098151750.1">
    <property type="nucleotide sequence ID" value="NZ_CADEVR010000002.1"/>
</dbReference>
<dbReference type="NCBIfam" id="NF006914">
    <property type="entry name" value="PRK09404.1"/>
    <property type="match status" value="1"/>
</dbReference>
<dbReference type="GO" id="GO:0045252">
    <property type="term" value="C:oxoglutarate dehydrogenase complex"/>
    <property type="evidence" value="ECO:0007669"/>
    <property type="project" value="TreeGrafter"/>
</dbReference>
<evidence type="ECO:0000256" key="1">
    <source>
        <dbReference type="ARBA" id="ARBA00001964"/>
    </source>
</evidence>
<dbReference type="EMBL" id="PDDY01000001">
    <property type="protein sequence ID" value="PEH41841.1"/>
    <property type="molecule type" value="Genomic_DNA"/>
</dbReference>
<dbReference type="InterPro" id="IPR031717">
    <property type="entry name" value="ODO-1/KGD_C"/>
</dbReference>
<organism evidence="7 8">
    <name type="scientific">Burkholderia gladioli</name>
    <name type="common">Pseudomonas marginata</name>
    <name type="synonym">Phytomonas marginata</name>
    <dbReference type="NCBI Taxonomy" id="28095"/>
    <lineage>
        <taxon>Bacteria</taxon>
        <taxon>Pseudomonadati</taxon>
        <taxon>Pseudomonadota</taxon>
        <taxon>Betaproteobacteria</taxon>
        <taxon>Burkholderiales</taxon>
        <taxon>Burkholderiaceae</taxon>
        <taxon>Burkholderia</taxon>
    </lineage>
</organism>
<dbReference type="InterPro" id="IPR011603">
    <property type="entry name" value="2oxoglutarate_DH_E1"/>
</dbReference>
<comment type="cofactor">
    <cofactor evidence="1">
        <name>thiamine diphosphate</name>
        <dbReference type="ChEBI" id="CHEBI:58937"/>
    </cofactor>
</comment>
<dbReference type="PANTHER" id="PTHR23152:SF4">
    <property type="entry name" value="2-OXOADIPATE DEHYDROGENASE COMPLEX COMPONENT E1"/>
    <property type="match status" value="1"/>
</dbReference>
<comment type="function">
    <text evidence="2">E1 component of the 2-oxoglutarate dehydrogenase (OGDH) complex which catalyzes the decarboxylation of 2-oxoglutarate, the first step in the conversion of 2-oxoglutarate to succinyl-CoA and CO(2).</text>
</comment>
<dbReference type="GO" id="GO:0006099">
    <property type="term" value="P:tricarboxylic acid cycle"/>
    <property type="evidence" value="ECO:0007669"/>
    <property type="project" value="TreeGrafter"/>
</dbReference>
<dbReference type="AlphaFoldDB" id="A0A2A7SE38"/>
<dbReference type="InterPro" id="IPR005475">
    <property type="entry name" value="Transketolase-like_Pyr-bd"/>
</dbReference>
<evidence type="ECO:0000256" key="5">
    <source>
        <dbReference type="ARBA" id="ARBA00023052"/>
    </source>
</evidence>
<dbReference type="SMART" id="SM00861">
    <property type="entry name" value="Transket_pyr"/>
    <property type="match status" value="1"/>
</dbReference>
<name>A0A2A7SE38_BURGA</name>
<evidence type="ECO:0000259" key="6">
    <source>
        <dbReference type="SMART" id="SM00861"/>
    </source>
</evidence>
<dbReference type="PANTHER" id="PTHR23152">
    <property type="entry name" value="2-OXOGLUTARATE DEHYDROGENASE"/>
    <property type="match status" value="1"/>
</dbReference>
<evidence type="ECO:0000256" key="2">
    <source>
        <dbReference type="ARBA" id="ARBA00003906"/>
    </source>
</evidence>
<dbReference type="Pfam" id="PF00676">
    <property type="entry name" value="E1_dh"/>
    <property type="match status" value="1"/>
</dbReference>
<dbReference type="Gene3D" id="1.10.287.1150">
    <property type="entry name" value="TPP helical domain"/>
    <property type="match status" value="1"/>
</dbReference>
<dbReference type="GO" id="GO:0030976">
    <property type="term" value="F:thiamine pyrophosphate binding"/>
    <property type="evidence" value="ECO:0007669"/>
    <property type="project" value="InterPro"/>
</dbReference>
<dbReference type="InterPro" id="IPR029061">
    <property type="entry name" value="THDP-binding"/>
</dbReference>
<comment type="caution">
    <text evidence="7">The sequence shown here is derived from an EMBL/GenBank/DDBJ whole genome shotgun (WGS) entry which is preliminary data.</text>
</comment>
<dbReference type="EC" id="1.2.4.2" evidence="3"/>
<reference evidence="8" key="1">
    <citation type="submission" date="2017-09" db="EMBL/GenBank/DDBJ databases">
        <title>FDA dAtabase for Regulatory Grade micrObial Sequences (FDA-ARGOS): Supporting development and validation of Infectious Disease Dx tests.</title>
        <authorList>
            <person name="Minogue T."/>
            <person name="Wolcott M."/>
            <person name="Wasieloski L."/>
            <person name="Aguilar W."/>
            <person name="Moore D."/>
            <person name="Tallon L."/>
            <person name="Sadzewicz L."/>
            <person name="Ott S."/>
            <person name="Zhao X."/>
            <person name="Nagaraj S."/>
            <person name="Vavikolanu K."/>
            <person name="Aluvathingal J."/>
            <person name="Nadendla S."/>
            <person name="Sichtig H."/>
        </authorList>
    </citation>
    <scope>NUCLEOTIDE SEQUENCE [LARGE SCALE GENOMIC DNA]</scope>
    <source>
        <strain evidence="8">FDAARGOS_390</strain>
    </source>
</reference>
<proteinExistence type="predicted"/>
<evidence type="ECO:0000256" key="3">
    <source>
        <dbReference type="ARBA" id="ARBA00012280"/>
    </source>
</evidence>
<keyword evidence="4" id="KW-0560">Oxidoreductase</keyword>
<sequence length="886" mass="95771">MFSRYPEYATPVGFARAEVRDASRSAKPLLIGRFIDAHRHAGFRVADIDPLRLAACPDVPELDPGFHGLAPDEPLDTPLVGFETARTVGELARRLKQIYCGALALDCSGVRDETRRRWLFGRMESTASNPVPSLGQRHAVLGQLLAAETWERVVAERFADAKRFSLEGCESLIPLLAAVIDNAGRHGIVRLFLGMPHRGRLNALVNVMDASAADVLARLDPDSDIAATQTDLPYHLGATTRKRTPHGAVTVQLAHNPSHLQSVYPVVVGMARAWQDAHGEAGCLPVVVHGDAAFAGQGVVTETLNLARHAGYSPSGTLHVIVNNQIGFTTPNRMDAAAHVYCTDVARGVDAPVLRVNADRPDEVLRAVAVALDYRMIFRADILIDLIGYRRLGHSEHDTPTLTQPALQAVIGAHPGVVDLYHASVGGTAPLDGLRRAALQVLLHGHAGTPDSARHASKEADTTTTPFAELSLERLRRLTDALTCVPPGVRIHEFIARMTARWRDTVADEAGRVDWSFAENLAYACLLDDGFGVRLSGMDVGRGTFMHRQAVWHFQDGGDRVGEMHVPLGALSAGQGRFDIVNSPLTEEAVLGFEYGYSLAAPEVLTIWEAQFGDFVNGAQVFVDQYIAAGEHKWGCRSRLTVLLPHGHEGVGPEHSNGYLGRFLQLCADENMRVVCPSTSAQWFHLLRGQAAARQPKPLIVMSPKSQLYGDARSHSAMPSLLEGAFATVIQDDSVTDAMRVRKVVLSSGKFHYALRDARDAAGDTSIALVRVEQLYPFPRLELACVLGTFGNLEEVVWAQEEDVNQGAWRFVRDELEAVLPSGCRLTAVCRAASASGAHSSVRAHQAEQRRLVASALGELVPPTGGHAGAEASRVGAVEHVEAAAA</sequence>
<evidence type="ECO:0000313" key="7">
    <source>
        <dbReference type="EMBL" id="PEH41841.1"/>
    </source>
</evidence>
<dbReference type="Proteomes" id="UP000220629">
    <property type="component" value="Unassembled WGS sequence"/>
</dbReference>
<dbReference type="SUPFAM" id="SSF52518">
    <property type="entry name" value="Thiamin diphosphate-binding fold (THDP-binding)"/>
    <property type="match status" value="2"/>
</dbReference>
<dbReference type="Pfam" id="PF02779">
    <property type="entry name" value="Transket_pyr"/>
    <property type="match status" value="1"/>
</dbReference>
<dbReference type="Gene3D" id="3.40.50.970">
    <property type="match status" value="1"/>
</dbReference>
<dbReference type="Gene3D" id="3.40.50.12470">
    <property type="match status" value="1"/>
</dbReference>
<dbReference type="GO" id="GO:0005829">
    <property type="term" value="C:cytosol"/>
    <property type="evidence" value="ECO:0007669"/>
    <property type="project" value="TreeGrafter"/>
</dbReference>
<dbReference type="PIRSF" id="PIRSF000157">
    <property type="entry name" value="Oxoglu_dh_E1"/>
    <property type="match status" value="1"/>
</dbReference>
<dbReference type="InterPro" id="IPR001017">
    <property type="entry name" value="DH_E1"/>
</dbReference>
<evidence type="ECO:0000256" key="4">
    <source>
        <dbReference type="ARBA" id="ARBA00023002"/>
    </source>
</evidence>
<dbReference type="NCBIfam" id="TIGR00239">
    <property type="entry name" value="2oxo_dh_E1"/>
    <property type="match status" value="1"/>
</dbReference>
<keyword evidence="5" id="KW-0786">Thiamine pyrophosphate</keyword>
<protein>
    <recommendedName>
        <fullName evidence="3">oxoglutarate dehydrogenase (succinyl-transferring)</fullName>
        <ecNumber evidence="3">1.2.4.2</ecNumber>
    </recommendedName>
</protein>
<feature type="domain" description="Transketolase-like pyrimidine-binding" evidence="6">
    <location>
        <begin position="513"/>
        <end position="710"/>
    </location>
</feature>
<dbReference type="GO" id="GO:0004591">
    <property type="term" value="F:oxoglutarate dehydrogenase (succinyl-transferring) activity"/>
    <property type="evidence" value="ECO:0007669"/>
    <property type="project" value="UniProtKB-EC"/>
</dbReference>
<evidence type="ECO:0000313" key="8">
    <source>
        <dbReference type="Proteomes" id="UP000220629"/>
    </source>
</evidence>
<accession>A0A2A7SE38</accession>
<gene>
    <name evidence="7" type="ORF">CRM94_06570</name>
</gene>
<dbReference type="Gene3D" id="3.40.50.11610">
    <property type="entry name" value="Multifunctional 2-oxoglutarate metabolism enzyme, C-terminal domain"/>
    <property type="match status" value="1"/>
</dbReference>